<organism evidence="2 3">
    <name type="scientific">Trichoderma harzianum</name>
    <name type="common">Hypocrea lixii</name>
    <dbReference type="NCBI Taxonomy" id="5544"/>
    <lineage>
        <taxon>Eukaryota</taxon>
        <taxon>Fungi</taxon>
        <taxon>Dikarya</taxon>
        <taxon>Ascomycota</taxon>
        <taxon>Pezizomycotina</taxon>
        <taxon>Sordariomycetes</taxon>
        <taxon>Hypocreomycetidae</taxon>
        <taxon>Hypocreales</taxon>
        <taxon>Hypocreaceae</taxon>
        <taxon>Trichoderma</taxon>
    </lineage>
</organism>
<dbReference type="NCBIfam" id="NF041278">
    <property type="entry name" value="CmcJ_NvfI_EfuI"/>
    <property type="match status" value="1"/>
</dbReference>
<dbReference type="GO" id="GO:0016491">
    <property type="term" value="F:oxidoreductase activity"/>
    <property type="evidence" value="ECO:0007669"/>
    <property type="project" value="InterPro"/>
</dbReference>
<reference evidence="3" key="1">
    <citation type="journal article" date="2015" name="Genome Announc.">
        <title>Draft whole-genome sequence of the biocontrol agent Trichoderma harzianum T6776.</title>
        <authorList>
            <person name="Baroncelli R."/>
            <person name="Piaggeschi G."/>
            <person name="Fiorini L."/>
            <person name="Bertolini E."/>
            <person name="Zapparata A."/>
            <person name="Pe M.E."/>
            <person name="Sarrocco S."/>
            <person name="Vannacci G."/>
        </authorList>
    </citation>
    <scope>NUCLEOTIDE SEQUENCE [LARGE SCALE GENOMIC DNA]</scope>
    <source>
        <strain evidence="3">T6776</strain>
    </source>
</reference>
<dbReference type="OMA" id="KNGFQIY"/>
<accession>A0A0F9WYR3</accession>
<dbReference type="PANTHER" id="PTHR34598:SF3">
    <property type="entry name" value="OXIDOREDUCTASE AN1597"/>
    <property type="match status" value="1"/>
</dbReference>
<dbReference type="AlphaFoldDB" id="A0A0F9WYR3"/>
<dbReference type="Proteomes" id="UP000034112">
    <property type="component" value="Unassembled WGS sequence"/>
</dbReference>
<evidence type="ECO:0008006" key="4">
    <source>
        <dbReference type="Google" id="ProtNLM"/>
    </source>
</evidence>
<comment type="similarity">
    <text evidence="1">Belongs to the asaB hydroxylase/desaturase family.</text>
</comment>
<comment type="caution">
    <text evidence="2">The sequence shown here is derived from an EMBL/GenBank/DDBJ whole genome shotgun (WGS) entry which is preliminary data.</text>
</comment>
<evidence type="ECO:0000313" key="3">
    <source>
        <dbReference type="Proteomes" id="UP000034112"/>
    </source>
</evidence>
<dbReference type="OrthoDB" id="412788at2759"/>
<dbReference type="PANTHER" id="PTHR34598">
    <property type="entry name" value="BLL6449 PROTEIN"/>
    <property type="match status" value="1"/>
</dbReference>
<dbReference type="InterPro" id="IPR044053">
    <property type="entry name" value="AsaB-like"/>
</dbReference>
<proteinExistence type="inferred from homology"/>
<name>A0A0F9WYR3_TRIHA</name>
<dbReference type="EMBL" id="JOKZ01000544">
    <property type="protein sequence ID" value="KKO97549.1"/>
    <property type="molecule type" value="Genomic_DNA"/>
</dbReference>
<gene>
    <name evidence="2" type="ORF">THAR02_10344</name>
</gene>
<evidence type="ECO:0000313" key="2">
    <source>
        <dbReference type="EMBL" id="KKO97549.1"/>
    </source>
</evidence>
<protein>
    <recommendedName>
        <fullName evidence="4">Methyltransferase</fullName>
    </recommendedName>
</protein>
<sequence>MAAAAVQSAIPSSGFNSVQGVQFQPQLDQQTTYKSIPKHDVNTILNFFKDNEDGSPPAPTYVGKPETYTNRPIASHQVTIHDVAGEEDKYTLDKSGFQFHRHTSIEKDFLDDDQIKAKYYPETEQLLKDVTGASKIFIFDHTIRRHNPDDTTTSATSDAALRGPVQRVHIDQSYTAAASRVPFHLPEEAEELSKGRVQIINVWRPIKQVQRDPLAVAEAESVAEEDLVPIGLIYPNRNGETLSVRYNEGHRWFYKSGLTPEEVLLIKCFDSKTDGRARRVPHTAFSDSTSPASAPTRESIEVRALVFHPDDRE</sequence>
<evidence type="ECO:0000256" key="1">
    <source>
        <dbReference type="ARBA" id="ARBA00023604"/>
    </source>
</evidence>